<dbReference type="OrthoDB" id="1095242at2759"/>
<evidence type="ECO:0000313" key="1">
    <source>
        <dbReference type="EMBL" id="AAH20877.1"/>
    </source>
</evidence>
<protein>
    <submittedName>
        <fullName evidence="1">ZNF605 protein</fullName>
    </submittedName>
</protein>
<proteinExistence type="evidence at transcript level"/>
<name>Q8WW51_HUMAN</name>
<gene>
    <name evidence="1" type="primary">ZNF605</name>
</gene>
<feature type="non-terminal residue" evidence="1">
    <location>
        <position position="1"/>
    </location>
</feature>
<reference evidence="1" key="1">
    <citation type="journal article" date="2004" name="Genome Res.">
        <title>The status, quality, and expansion of the NIH full-length cDNA project: the Mammalian Gene Collection (MGC).</title>
        <authorList>
            <consortium name="The MGC Project Team"/>
            <person name="Gerhard D.S."/>
            <person name="Wagner L."/>
            <person name="Feingold E.A."/>
            <person name="Shenmen C.M."/>
            <person name="Grouse L.H."/>
            <person name="Schuler G."/>
            <person name="Klein S.L."/>
            <person name="Old S."/>
            <person name="Rasooly R."/>
            <person name="Good P."/>
            <person name="Guyer M."/>
            <person name="Peck A.M."/>
            <person name="Derge J.G."/>
            <person name="Lipman D."/>
            <person name="Collins F.S."/>
            <person name="Jang W."/>
            <person name="Sherry S."/>
            <person name="Feolo M."/>
            <person name="Misquitta L."/>
            <person name="Lee E."/>
            <person name="Rotmistrovsky K."/>
            <person name="Greenhut S.F."/>
            <person name="Schaefer C.F."/>
            <person name="Buetow K."/>
            <person name="Bonner T.I."/>
            <person name="Haussler D."/>
            <person name="Kent J."/>
            <person name="Kiekhaus M."/>
            <person name="Furey T."/>
            <person name="Brent M."/>
            <person name="Prange C."/>
            <person name="Schreiber K."/>
            <person name="Shapiro N."/>
            <person name="Bhat N.K."/>
            <person name="Hopkins R.F."/>
            <person name="Hsie F."/>
            <person name="Driscoll T."/>
            <person name="Soares M.B."/>
            <person name="Casavant T.L."/>
            <person name="Scheetz T.E."/>
            <person name="Brown-stein M.J."/>
            <person name="Usdin T.B."/>
            <person name="Toshiyuki S."/>
            <person name="Carninci P."/>
            <person name="Piao Y."/>
            <person name="Dudekula D.B."/>
            <person name="Ko M.S."/>
            <person name="Kawakami K."/>
            <person name="Suzuki Y."/>
            <person name="Sugano S."/>
            <person name="Gruber C.E."/>
            <person name="Smith M.R."/>
            <person name="Simmons B."/>
            <person name="Moore T."/>
            <person name="Waterman R."/>
            <person name="Johnson S.L."/>
            <person name="Ruan Y."/>
            <person name="Wei C.L."/>
            <person name="Mathavan S."/>
            <person name="Gunaratne P.H."/>
            <person name="Wu J."/>
            <person name="Garcia A.M."/>
            <person name="Hulyk S.W."/>
            <person name="Fuh E."/>
            <person name="Yuan Y."/>
            <person name="Sneed A."/>
            <person name="Kowis C."/>
            <person name="Hodgson A."/>
            <person name="Muzny D.M."/>
            <person name="McPherson J."/>
            <person name="Gibbs R.A."/>
            <person name="Fahey J."/>
            <person name="Helton E."/>
            <person name="Ketteman M."/>
            <person name="Madan A."/>
            <person name="Rodrigues S."/>
            <person name="Sanchez A."/>
            <person name="Whiting M."/>
            <person name="Madari A."/>
            <person name="Young A.C."/>
            <person name="Wetherby K.D."/>
            <person name="Granite S.J."/>
            <person name="Kwong P.N."/>
            <person name="Brinkley C.P."/>
            <person name="Pearson R.L."/>
            <person name="Bouffard G.G."/>
            <person name="Blakesly R.W."/>
            <person name="Green E.D."/>
            <person name="Dickson M.C."/>
            <person name="Rodriguez A.C."/>
            <person name="Grimwood J."/>
            <person name="Schmutz J."/>
            <person name="Myers R.M."/>
            <person name="Butterfield Y.S."/>
            <person name="Griffith M."/>
            <person name="Griffith O.L."/>
            <person name="Krzywinski M.I."/>
            <person name="Liao N."/>
            <person name="Morin R."/>
            <person name="Morrin R."/>
            <person name="Palmquist D."/>
            <person name="Petrescu A.S."/>
            <person name="Skalska U."/>
            <person name="Smailus D.E."/>
            <person name="Stott J.M."/>
            <person name="Schnerch A."/>
            <person name="Schein J.E."/>
            <person name="Jones S.J."/>
            <person name="Holt R.A."/>
            <person name="Baross A."/>
            <person name="Marra M.A."/>
            <person name="Clifton S."/>
            <person name="Makowski K.A."/>
            <person name="Bosak S."/>
            <person name="Malek J."/>
        </authorList>
    </citation>
    <scope>NUCLEOTIDE SEQUENCE [LARGE SCALE MRNA]</scope>
    <source>
        <tissue evidence="1">Kidney</tissue>
    </source>
</reference>
<accession>Q8WW51</accession>
<organism evidence="1">
    <name type="scientific">Homo sapiens</name>
    <name type="common">Human</name>
    <dbReference type="NCBI Taxonomy" id="9606"/>
    <lineage>
        <taxon>Eukaryota</taxon>
        <taxon>Metazoa</taxon>
        <taxon>Chordata</taxon>
        <taxon>Craniata</taxon>
        <taxon>Vertebrata</taxon>
        <taxon>Euteleostomi</taxon>
        <taxon>Mammalia</taxon>
        <taxon>Eutheria</taxon>
        <taxon>Euarchontoglires</taxon>
        <taxon>Primates</taxon>
        <taxon>Haplorrhini</taxon>
        <taxon>Catarrhini</taxon>
        <taxon>Hominidae</taxon>
        <taxon>Homo</taxon>
    </lineage>
</organism>
<dbReference type="AlphaFoldDB" id="Q8WW51"/>
<dbReference type="EMBL" id="BC020877">
    <property type="protein sequence ID" value="AAH20877.1"/>
    <property type="molecule type" value="mRNA"/>
</dbReference>
<sequence length="34" mass="3679">PCEVRGTHSDEGKSVPVQLRVLQFFGSDSVSGFI</sequence>
<dbReference type="ChiTaRS" id="ZNF605">
    <property type="organism name" value="human"/>
</dbReference>